<accession>A0A9D0ZA07</accession>
<evidence type="ECO:0000256" key="3">
    <source>
        <dbReference type="ARBA" id="ARBA00023014"/>
    </source>
</evidence>
<reference evidence="5" key="1">
    <citation type="submission" date="2020-10" db="EMBL/GenBank/DDBJ databases">
        <authorList>
            <person name="Gilroy R."/>
        </authorList>
    </citation>
    <scope>NUCLEOTIDE SEQUENCE</scope>
    <source>
        <strain evidence="5">ChiSxjej2B14-6234</strain>
    </source>
</reference>
<sequence length="384" mass="41639">MKYRALGKTGLSVSEIGLGAEWLERCGAQEVCAVVERCEQAGINILDCWMSEPNVRSNLGAAIAGKRDRWIIQGHLGSTWQDGQYVRTRELGAVRRAFDDLLERLRTDYIDLGMIHFVDEAAEYRRIMDGEFLRHALDLKRAGTIRHIGMSTHNPDVAKLAAHSGVVEVILFSVNPAFDLLPASENLDDCFRDAYDASLRGINPQRESLYALCEQRGVGITVMKGYAGGRLFDAKTSPFGVALTPVQCIHYALTRPAVASVLAGYSTVAHVDAAVAYETASEAEKDYASVLASAPAHAYYGQCTYCGHCAPCPAGIDIAMVNKLYDLALMQPQLPATLRAHYAQLSANAADCVGCKGCEARCPFGVPVASRMVKAAELFARAEG</sequence>
<comment type="caution">
    <text evidence="5">The sequence shown here is derived from an EMBL/GenBank/DDBJ whole genome shotgun (WGS) entry which is preliminary data.</text>
</comment>
<evidence type="ECO:0000256" key="2">
    <source>
        <dbReference type="ARBA" id="ARBA00023004"/>
    </source>
</evidence>
<dbReference type="Proteomes" id="UP000886887">
    <property type="component" value="Unassembled WGS sequence"/>
</dbReference>
<dbReference type="InterPro" id="IPR023210">
    <property type="entry name" value="NADP_OxRdtase_dom"/>
</dbReference>
<evidence type="ECO:0000313" key="6">
    <source>
        <dbReference type="Proteomes" id="UP000886887"/>
    </source>
</evidence>
<name>A0A9D0ZA07_9FIRM</name>
<organism evidence="5 6">
    <name type="scientific">Candidatus Onthenecus intestinigallinarum</name>
    <dbReference type="NCBI Taxonomy" id="2840875"/>
    <lineage>
        <taxon>Bacteria</taxon>
        <taxon>Bacillati</taxon>
        <taxon>Bacillota</taxon>
        <taxon>Clostridia</taxon>
        <taxon>Eubacteriales</taxon>
        <taxon>Candidatus Onthenecus</taxon>
    </lineage>
</organism>
<dbReference type="PROSITE" id="PS00198">
    <property type="entry name" value="4FE4S_FER_1"/>
    <property type="match status" value="1"/>
</dbReference>
<dbReference type="GO" id="GO:0051536">
    <property type="term" value="F:iron-sulfur cluster binding"/>
    <property type="evidence" value="ECO:0007669"/>
    <property type="project" value="UniProtKB-KW"/>
</dbReference>
<dbReference type="PROSITE" id="PS51379">
    <property type="entry name" value="4FE4S_FER_2"/>
    <property type="match status" value="1"/>
</dbReference>
<dbReference type="EMBL" id="DVFJ01000017">
    <property type="protein sequence ID" value="HIQ71708.1"/>
    <property type="molecule type" value="Genomic_DNA"/>
</dbReference>
<feature type="domain" description="4Fe-4S ferredoxin-type" evidence="4">
    <location>
        <begin position="343"/>
        <end position="372"/>
    </location>
</feature>
<dbReference type="PANTHER" id="PTHR43312:SF1">
    <property type="entry name" value="NADP-DEPENDENT OXIDOREDUCTASE DOMAIN-CONTAINING PROTEIN"/>
    <property type="match status" value="1"/>
</dbReference>
<dbReference type="InterPro" id="IPR053135">
    <property type="entry name" value="AKR2_Oxidoreductase"/>
</dbReference>
<dbReference type="Pfam" id="PF13534">
    <property type="entry name" value="Fer4_17"/>
    <property type="match status" value="1"/>
</dbReference>
<gene>
    <name evidence="5" type="ORF">IAB73_05825</name>
</gene>
<dbReference type="SUPFAM" id="SSF51430">
    <property type="entry name" value="NAD(P)-linked oxidoreductase"/>
    <property type="match status" value="1"/>
</dbReference>
<protein>
    <submittedName>
        <fullName evidence="5">Aldo/keto reductase</fullName>
    </submittedName>
</protein>
<dbReference type="InterPro" id="IPR017896">
    <property type="entry name" value="4Fe4S_Fe-S-bd"/>
</dbReference>
<evidence type="ECO:0000256" key="1">
    <source>
        <dbReference type="ARBA" id="ARBA00022723"/>
    </source>
</evidence>
<evidence type="ECO:0000259" key="4">
    <source>
        <dbReference type="PROSITE" id="PS51379"/>
    </source>
</evidence>
<dbReference type="GO" id="GO:0046872">
    <property type="term" value="F:metal ion binding"/>
    <property type="evidence" value="ECO:0007669"/>
    <property type="project" value="UniProtKB-KW"/>
</dbReference>
<dbReference type="SUPFAM" id="SSF46548">
    <property type="entry name" value="alpha-helical ferredoxin"/>
    <property type="match status" value="1"/>
</dbReference>
<dbReference type="Pfam" id="PF00248">
    <property type="entry name" value="Aldo_ket_red"/>
    <property type="match status" value="1"/>
</dbReference>
<dbReference type="Gene3D" id="3.20.20.100">
    <property type="entry name" value="NADP-dependent oxidoreductase domain"/>
    <property type="match status" value="1"/>
</dbReference>
<dbReference type="PANTHER" id="PTHR43312">
    <property type="entry name" value="D-THREO-ALDOSE 1-DEHYDROGENASE"/>
    <property type="match status" value="1"/>
</dbReference>
<keyword evidence="1" id="KW-0479">Metal-binding</keyword>
<keyword evidence="2" id="KW-0408">Iron</keyword>
<dbReference type="CDD" id="cd19100">
    <property type="entry name" value="AKR_unchar"/>
    <property type="match status" value="1"/>
</dbReference>
<keyword evidence="3" id="KW-0411">Iron-sulfur</keyword>
<reference evidence="5" key="2">
    <citation type="journal article" date="2021" name="PeerJ">
        <title>Extensive microbial diversity within the chicken gut microbiome revealed by metagenomics and culture.</title>
        <authorList>
            <person name="Gilroy R."/>
            <person name="Ravi A."/>
            <person name="Getino M."/>
            <person name="Pursley I."/>
            <person name="Horton D.L."/>
            <person name="Alikhan N.F."/>
            <person name="Baker D."/>
            <person name="Gharbi K."/>
            <person name="Hall N."/>
            <person name="Watson M."/>
            <person name="Adriaenssens E.M."/>
            <person name="Foster-Nyarko E."/>
            <person name="Jarju S."/>
            <person name="Secka A."/>
            <person name="Antonio M."/>
            <person name="Oren A."/>
            <person name="Chaudhuri R.R."/>
            <person name="La Ragione R."/>
            <person name="Hildebrand F."/>
            <person name="Pallen M.J."/>
        </authorList>
    </citation>
    <scope>NUCLEOTIDE SEQUENCE</scope>
    <source>
        <strain evidence="5">ChiSxjej2B14-6234</strain>
    </source>
</reference>
<dbReference type="InterPro" id="IPR017900">
    <property type="entry name" value="4Fe4S_Fe_S_CS"/>
</dbReference>
<evidence type="ECO:0000313" key="5">
    <source>
        <dbReference type="EMBL" id="HIQ71708.1"/>
    </source>
</evidence>
<proteinExistence type="predicted"/>
<dbReference type="AlphaFoldDB" id="A0A9D0ZA07"/>
<dbReference type="InterPro" id="IPR036812">
    <property type="entry name" value="NAD(P)_OxRdtase_dom_sf"/>
</dbReference>